<proteinExistence type="inferred from homology"/>
<dbReference type="GO" id="GO:0052927">
    <property type="term" value="F:CC tRNA cytidylyltransferase activity"/>
    <property type="evidence" value="ECO:0007669"/>
    <property type="project" value="TreeGrafter"/>
</dbReference>
<feature type="domain" description="Poly A polymerase head" evidence="6">
    <location>
        <begin position="69"/>
        <end position="214"/>
    </location>
</feature>
<keyword evidence="4 5" id="KW-0694">RNA-binding</keyword>
<dbReference type="PANTHER" id="PTHR13734">
    <property type="entry name" value="TRNA-NUCLEOTIDYLTRANSFERASE"/>
    <property type="match status" value="1"/>
</dbReference>
<evidence type="ECO:0000256" key="4">
    <source>
        <dbReference type="ARBA" id="ARBA00022884"/>
    </source>
</evidence>
<keyword evidence="3" id="KW-0547">Nucleotide-binding</keyword>
<evidence type="ECO:0000256" key="5">
    <source>
        <dbReference type="RuleBase" id="RU003953"/>
    </source>
</evidence>
<dbReference type="Pfam" id="PF01743">
    <property type="entry name" value="PolyA_pol"/>
    <property type="match status" value="1"/>
</dbReference>
<dbReference type="SUPFAM" id="SSF81891">
    <property type="entry name" value="Poly A polymerase C-terminal region-like"/>
    <property type="match status" value="1"/>
</dbReference>
<protein>
    <recommendedName>
        <fullName evidence="10">tRNA nucleotidyltransferase</fullName>
    </recommendedName>
</protein>
<comment type="similarity">
    <text evidence="1 5">Belongs to the tRNA nucleotidyltransferase/poly(A) polymerase family.</text>
</comment>
<dbReference type="AlphaFoldDB" id="A0A1B5L781"/>
<evidence type="ECO:0000313" key="8">
    <source>
        <dbReference type="EMBL" id="GAO19473.1"/>
    </source>
</evidence>
<dbReference type="SUPFAM" id="SSF81301">
    <property type="entry name" value="Nucleotidyltransferase"/>
    <property type="match status" value="1"/>
</dbReference>
<dbReference type="InterPro" id="IPR002646">
    <property type="entry name" value="PolA_pol_head_dom"/>
</dbReference>
<evidence type="ECO:0000259" key="6">
    <source>
        <dbReference type="Pfam" id="PF01743"/>
    </source>
</evidence>
<dbReference type="GO" id="GO:0003723">
    <property type="term" value="F:RNA binding"/>
    <property type="evidence" value="ECO:0007669"/>
    <property type="project" value="UniProtKB-KW"/>
</dbReference>
<dbReference type="Gene3D" id="3.30.460.10">
    <property type="entry name" value="Beta Polymerase, domain 2"/>
    <property type="match status" value="1"/>
</dbReference>
<comment type="caution">
    <text evidence="8">The sequence shown here is derived from an EMBL/GenBank/DDBJ whole genome shotgun (WGS) entry which is preliminary data.</text>
</comment>
<dbReference type="Pfam" id="PF12627">
    <property type="entry name" value="PolyA_pol_RNAbd"/>
    <property type="match status" value="1"/>
</dbReference>
<accession>A0A1B5L781</accession>
<dbReference type="GO" id="GO:0001680">
    <property type="term" value="P:tRNA 3'-terminal CCA addition"/>
    <property type="evidence" value="ECO:0007669"/>
    <property type="project" value="UniProtKB-ARBA"/>
</dbReference>
<dbReference type="GO" id="GO:0000166">
    <property type="term" value="F:nucleotide binding"/>
    <property type="evidence" value="ECO:0007669"/>
    <property type="project" value="UniProtKB-KW"/>
</dbReference>
<dbReference type="CDD" id="cd05398">
    <property type="entry name" value="NT_ClassII-CCAase"/>
    <property type="match status" value="1"/>
</dbReference>
<reference evidence="9" key="1">
    <citation type="journal article" date="2016" name="Genome Announc.">
        <title>Genome sequence of Ustilaginoidea virens IPU010, a rice pathogenic fungus causing false smut.</title>
        <authorList>
            <person name="Kumagai T."/>
            <person name="Ishii T."/>
            <person name="Terai G."/>
            <person name="Umemura M."/>
            <person name="Machida M."/>
            <person name="Asai K."/>
        </authorList>
    </citation>
    <scope>NUCLEOTIDE SEQUENCE [LARGE SCALE GENOMIC DNA]</scope>
    <source>
        <strain evidence="9">IPU010</strain>
    </source>
</reference>
<keyword evidence="2 5" id="KW-0808">Transferase</keyword>
<feature type="domain" description="tRNA nucleotidyltransferase/poly(A) polymerase RNA and SrmB- binding" evidence="7">
    <location>
        <begin position="241"/>
        <end position="300"/>
    </location>
</feature>
<evidence type="ECO:0000256" key="2">
    <source>
        <dbReference type="ARBA" id="ARBA00022679"/>
    </source>
</evidence>
<sequence>MVFNLLRKSGLVLAMTKRKFSTHVADQAFVQMAPAIKLNRGEEQLQRLLLDTSSYINKSRSTDEPVVIRWAGGWVRDKVLGMETNDIDVAINSMTGVDFAQHMHAYCSTQEAIGAHSIKPDDVGNLHNVSRNPDKSKHLETAMLRMFGLDLDLVNLRKERYAEDSRNPIVEFGTPEEDALRRDATVNALFFNLHTNQIEDFTGGLQDLKAKVLRTPLNPLQTFKDDPLRVLRLVRFASRLNFSIDADTSSVMADEQVLAALRVKISRERVGTELEKMLKGDHPFLALKLIDDLGLYHSVFTDPTAECTVRPDLSRWHVAYSCLRDLQTTDCPGSIGRLLIPSDDSGYVAWNLAALSPWMVMASPPSGNRKSALPPASMAAREGLKAPNKLTDTITASHMHRKEIMELKRMACGKEAMTGSRHVLGMAIRKWDSHGGFWTLQVLNALLVEAMETMSIWPGAARDAFIRGWQRFLDQIVGMDLYDAPFLKRLLDGRSLAKAIGAQPGRWTGKALDVCLEWQFRNPTEKDPSGAIAEVRRRWEELGIPRDEDGID</sequence>
<dbReference type="InterPro" id="IPR032828">
    <property type="entry name" value="PolyA_RNA-bd"/>
</dbReference>
<dbReference type="Proteomes" id="UP000054053">
    <property type="component" value="Unassembled WGS sequence"/>
</dbReference>
<organism evidence="8 9">
    <name type="scientific">Ustilaginoidea virens</name>
    <name type="common">Rice false smut fungus</name>
    <name type="synonym">Villosiclava virens</name>
    <dbReference type="NCBI Taxonomy" id="1159556"/>
    <lineage>
        <taxon>Eukaryota</taxon>
        <taxon>Fungi</taxon>
        <taxon>Dikarya</taxon>
        <taxon>Ascomycota</taxon>
        <taxon>Pezizomycotina</taxon>
        <taxon>Sordariomycetes</taxon>
        <taxon>Hypocreomycetidae</taxon>
        <taxon>Hypocreales</taxon>
        <taxon>Clavicipitaceae</taxon>
        <taxon>Ustilaginoidea</taxon>
    </lineage>
</organism>
<dbReference type="FunFam" id="3.30.460.10:FF:000019">
    <property type="entry name" value="tRNA nucleotidyltransferase cca2"/>
    <property type="match status" value="1"/>
</dbReference>
<evidence type="ECO:0000256" key="1">
    <source>
        <dbReference type="ARBA" id="ARBA00007265"/>
    </source>
</evidence>
<evidence type="ECO:0008006" key="10">
    <source>
        <dbReference type="Google" id="ProtNLM"/>
    </source>
</evidence>
<dbReference type="GO" id="GO:0052929">
    <property type="term" value="F:ATP:3'-cytidine-cytidine-tRNA adenylyltransferase activity"/>
    <property type="evidence" value="ECO:0007669"/>
    <property type="project" value="TreeGrafter"/>
</dbReference>
<gene>
    <name evidence="8" type="ORF">UVI_02027350</name>
</gene>
<evidence type="ECO:0000313" key="9">
    <source>
        <dbReference type="Proteomes" id="UP000054053"/>
    </source>
</evidence>
<dbReference type="InterPro" id="IPR043519">
    <property type="entry name" value="NT_sf"/>
</dbReference>
<evidence type="ECO:0000259" key="7">
    <source>
        <dbReference type="Pfam" id="PF12627"/>
    </source>
</evidence>
<evidence type="ECO:0000256" key="3">
    <source>
        <dbReference type="ARBA" id="ARBA00022741"/>
    </source>
</evidence>
<dbReference type="PANTHER" id="PTHR13734:SF5">
    <property type="entry name" value="CCA TRNA NUCLEOTIDYLTRANSFERASE, MITOCHONDRIAL"/>
    <property type="match status" value="1"/>
</dbReference>
<dbReference type="GO" id="GO:0005739">
    <property type="term" value="C:mitochondrion"/>
    <property type="evidence" value="ECO:0007669"/>
    <property type="project" value="UniProtKB-ARBA"/>
</dbReference>
<name>A0A1B5L781_USTVR</name>
<dbReference type="Gene3D" id="1.10.3090.10">
    <property type="entry name" value="cca-adding enzyme, domain 2"/>
    <property type="match status" value="1"/>
</dbReference>
<dbReference type="EMBL" id="BBTG02000011">
    <property type="protein sequence ID" value="GAO19473.1"/>
    <property type="molecule type" value="Genomic_DNA"/>
</dbReference>